<name>A0A4P6N0Q9_9MICO</name>
<protein>
    <submittedName>
        <fullName evidence="3">Alpha/beta hydrolase</fullName>
    </submittedName>
</protein>
<accession>A0A4P6N0Q9</accession>
<organism evidence="3 4">
    <name type="scientific">Janibacter limosus</name>
    <dbReference type="NCBI Taxonomy" id="53458"/>
    <lineage>
        <taxon>Bacteria</taxon>
        <taxon>Bacillati</taxon>
        <taxon>Actinomycetota</taxon>
        <taxon>Actinomycetes</taxon>
        <taxon>Micrococcales</taxon>
        <taxon>Intrasporangiaceae</taxon>
        <taxon>Janibacter</taxon>
    </lineage>
</organism>
<dbReference type="InterPro" id="IPR000073">
    <property type="entry name" value="AB_hydrolase_1"/>
</dbReference>
<dbReference type="KEGG" id="jli:EXU32_01300"/>
<keyword evidence="1 3" id="KW-0378">Hydrolase</keyword>
<keyword evidence="4" id="KW-1185">Reference proteome</keyword>
<dbReference type="GO" id="GO:0016787">
    <property type="term" value="F:hydrolase activity"/>
    <property type="evidence" value="ECO:0007669"/>
    <property type="project" value="UniProtKB-KW"/>
</dbReference>
<feature type="domain" description="AB hydrolase-1" evidence="2">
    <location>
        <begin position="38"/>
        <end position="289"/>
    </location>
</feature>
<sequence length="303" mass="33053">MNPPDAAAALVEGPWEHRFVSANGARFHVALAGSGPLVVLVHGYPQFWWAWRHQIPALASAGYRVAAVDLRGFGASDKPPTGYDAPTACDDLAAIIRSLGADDAAIVGLGLGAWITWSMPTHQPAVTTAIAPIGMPHPAIFHRAMWRHPLQWRANQYLRAMQAPFASERQALTVTRRLRAWSGPDHGWITAETADRYTEAMAVPFAGQAAAEYHRWFYRCRLTPTGVRYLHRVGASIDTPVLHLQGEQDPTSLPVMGQESRRFVDAAMTLTDIPGVGHFLPEEAPEAVSSALIAWLAVAHPSR</sequence>
<dbReference type="Gene3D" id="3.40.50.1820">
    <property type="entry name" value="alpha/beta hydrolase"/>
    <property type="match status" value="1"/>
</dbReference>
<dbReference type="SUPFAM" id="SSF53474">
    <property type="entry name" value="alpha/beta-Hydrolases"/>
    <property type="match status" value="1"/>
</dbReference>
<proteinExistence type="predicted"/>
<dbReference type="EMBL" id="CP036164">
    <property type="protein sequence ID" value="QBF47823.1"/>
    <property type="molecule type" value="Genomic_DNA"/>
</dbReference>
<evidence type="ECO:0000259" key="2">
    <source>
        <dbReference type="Pfam" id="PF12697"/>
    </source>
</evidence>
<reference evidence="3 4" key="1">
    <citation type="submission" date="2019-02" db="EMBL/GenBank/DDBJ databases">
        <title>Genomic data mining of an Antarctic deep-sea actinobacterium, Janibacterlimosus P3-3-X1.</title>
        <authorList>
            <person name="Liao L."/>
            <person name="Chen B."/>
        </authorList>
    </citation>
    <scope>NUCLEOTIDE SEQUENCE [LARGE SCALE GENOMIC DNA]</scope>
    <source>
        <strain evidence="3 4">P3-3-X1</strain>
    </source>
</reference>
<evidence type="ECO:0000256" key="1">
    <source>
        <dbReference type="ARBA" id="ARBA00022801"/>
    </source>
</evidence>
<dbReference type="OrthoDB" id="2987348at2"/>
<dbReference type="InterPro" id="IPR000639">
    <property type="entry name" value="Epox_hydrolase-like"/>
</dbReference>
<dbReference type="Proteomes" id="UP000290408">
    <property type="component" value="Chromosome"/>
</dbReference>
<gene>
    <name evidence="3" type="ORF">EXU32_01300</name>
</gene>
<evidence type="ECO:0000313" key="3">
    <source>
        <dbReference type="EMBL" id="QBF47823.1"/>
    </source>
</evidence>
<evidence type="ECO:0000313" key="4">
    <source>
        <dbReference type="Proteomes" id="UP000290408"/>
    </source>
</evidence>
<dbReference type="Pfam" id="PF12697">
    <property type="entry name" value="Abhydrolase_6"/>
    <property type="match status" value="1"/>
</dbReference>
<dbReference type="PRINTS" id="PR00412">
    <property type="entry name" value="EPOXHYDRLASE"/>
</dbReference>
<dbReference type="AlphaFoldDB" id="A0A4P6N0Q9"/>
<dbReference type="PANTHER" id="PTHR43329">
    <property type="entry name" value="EPOXIDE HYDROLASE"/>
    <property type="match status" value="1"/>
</dbReference>
<dbReference type="InterPro" id="IPR029058">
    <property type="entry name" value="AB_hydrolase_fold"/>
</dbReference>